<evidence type="ECO:0000256" key="3">
    <source>
        <dbReference type="ARBA" id="ARBA00022813"/>
    </source>
</evidence>
<dbReference type="FunFam" id="3.60.20.30:FF:000001">
    <property type="entry name" value="Isoaspartyl peptidase/L-asparaginase"/>
    <property type="match status" value="1"/>
</dbReference>
<evidence type="ECO:0000256" key="6">
    <source>
        <dbReference type="PIRSR" id="PIRSR600246-2"/>
    </source>
</evidence>
<organism evidence="8 9">
    <name type="scientific">Candidatus Thiodiazotropha lotti</name>
    <dbReference type="NCBI Taxonomy" id="2792787"/>
    <lineage>
        <taxon>Bacteria</taxon>
        <taxon>Pseudomonadati</taxon>
        <taxon>Pseudomonadota</taxon>
        <taxon>Gammaproteobacteria</taxon>
        <taxon>Chromatiales</taxon>
        <taxon>Sedimenticolaceae</taxon>
        <taxon>Candidatus Thiodiazotropha</taxon>
    </lineage>
</organism>
<gene>
    <name evidence="8" type="ORF">JAZ04_19385</name>
</gene>
<comment type="caution">
    <text evidence="8">The sequence shown here is derived from an EMBL/GenBank/DDBJ whole genome shotgun (WGS) entry which is preliminary data.</text>
</comment>
<accession>A0A9E4K752</accession>
<keyword evidence="3" id="KW-0068">Autocatalytic cleavage</keyword>
<feature type="site" description="Cleavage; by autolysis" evidence="7">
    <location>
        <begin position="181"/>
        <end position="182"/>
    </location>
</feature>
<reference evidence="8" key="1">
    <citation type="journal article" date="2021" name="Proc. Natl. Acad. Sci. U.S.A.">
        <title>Global biogeography of chemosynthetic symbionts reveals both localized and globally distributed symbiont groups. .</title>
        <authorList>
            <person name="Osvatic J.T."/>
            <person name="Wilkins L.G.E."/>
            <person name="Leibrecht L."/>
            <person name="Leray M."/>
            <person name="Zauner S."/>
            <person name="Polzin J."/>
            <person name="Camacho Y."/>
            <person name="Gros O."/>
            <person name="van Gils J.A."/>
            <person name="Eisen J.A."/>
            <person name="Petersen J.M."/>
            <person name="Yuen B."/>
        </authorList>
    </citation>
    <scope>NUCLEOTIDE SEQUENCE</scope>
    <source>
        <strain evidence="8">MAGL173</strain>
    </source>
</reference>
<keyword evidence="1" id="KW-0645">Protease</keyword>
<evidence type="ECO:0000256" key="5">
    <source>
        <dbReference type="PIRSR" id="PIRSR600246-1"/>
    </source>
</evidence>
<evidence type="ECO:0000256" key="2">
    <source>
        <dbReference type="ARBA" id="ARBA00022801"/>
    </source>
</evidence>
<dbReference type="AlphaFoldDB" id="A0A9E4K752"/>
<protein>
    <recommendedName>
        <fullName evidence="4">Isoaspartyl peptidase</fullName>
    </recommendedName>
</protein>
<dbReference type="GO" id="GO:0008233">
    <property type="term" value="F:peptidase activity"/>
    <property type="evidence" value="ECO:0007669"/>
    <property type="project" value="UniProtKB-KW"/>
</dbReference>
<dbReference type="GO" id="GO:0006508">
    <property type="term" value="P:proteolysis"/>
    <property type="evidence" value="ECO:0007669"/>
    <property type="project" value="UniProtKB-KW"/>
</dbReference>
<dbReference type="InterPro" id="IPR029055">
    <property type="entry name" value="Ntn_hydrolases_N"/>
</dbReference>
<dbReference type="PANTHER" id="PTHR10188">
    <property type="entry name" value="L-ASPARAGINASE"/>
    <property type="match status" value="1"/>
</dbReference>
<dbReference type="GO" id="GO:0016811">
    <property type="term" value="F:hydrolase activity, acting on carbon-nitrogen (but not peptide) bonds, in linear amides"/>
    <property type="evidence" value="ECO:0007669"/>
    <property type="project" value="UniProtKB-ARBA"/>
</dbReference>
<feature type="binding site" evidence="6">
    <location>
        <begin position="210"/>
        <end position="213"/>
    </location>
    <ligand>
        <name>substrate</name>
    </ligand>
</feature>
<feature type="active site" description="Nucleophile" evidence="5">
    <location>
        <position position="182"/>
    </location>
</feature>
<proteinExistence type="predicted"/>
<dbReference type="Gene3D" id="3.60.20.30">
    <property type="entry name" value="(Glycosyl)asparaginase"/>
    <property type="match status" value="1"/>
</dbReference>
<evidence type="ECO:0000256" key="7">
    <source>
        <dbReference type="PIRSR" id="PIRSR600246-3"/>
    </source>
</evidence>
<feature type="binding site" evidence="6">
    <location>
        <begin position="233"/>
        <end position="236"/>
    </location>
    <ligand>
        <name>substrate</name>
    </ligand>
</feature>
<dbReference type="SUPFAM" id="SSF56235">
    <property type="entry name" value="N-terminal nucleophile aminohydrolases (Ntn hydrolases)"/>
    <property type="match status" value="1"/>
</dbReference>
<evidence type="ECO:0000256" key="4">
    <source>
        <dbReference type="ARBA" id="ARBA00069124"/>
    </source>
</evidence>
<evidence type="ECO:0000313" key="9">
    <source>
        <dbReference type="Proteomes" id="UP000886687"/>
    </source>
</evidence>
<name>A0A9E4K752_9GAMM</name>
<dbReference type="EMBL" id="JAEPDI010000016">
    <property type="protein sequence ID" value="MCG7941001.1"/>
    <property type="molecule type" value="Genomic_DNA"/>
</dbReference>
<dbReference type="PANTHER" id="PTHR10188:SF6">
    <property type="entry name" value="N(4)-(BETA-N-ACETYLGLUCOSAMINYL)-L-ASPARAGINASE"/>
    <property type="match status" value="1"/>
</dbReference>
<dbReference type="InterPro" id="IPR000246">
    <property type="entry name" value="Peptidase_T2"/>
</dbReference>
<dbReference type="Proteomes" id="UP000886687">
    <property type="component" value="Unassembled WGS sequence"/>
</dbReference>
<dbReference type="CDD" id="cd04512">
    <property type="entry name" value="Ntn_Asparaginase_2_like"/>
    <property type="match status" value="1"/>
</dbReference>
<evidence type="ECO:0000256" key="1">
    <source>
        <dbReference type="ARBA" id="ARBA00022670"/>
    </source>
</evidence>
<dbReference type="Pfam" id="PF01112">
    <property type="entry name" value="Asparaginase_2"/>
    <property type="match status" value="1"/>
</dbReference>
<evidence type="ECO:0000313" key="8">
    <source>
        <dbReference type="EMBL" id="MCG7941001.1"/>
    </source>
</evidence>
<keyword evidence="2" id="KW-0378">Hydrolase</keyword>
<sequence length="314" mass="33541">MAENGHYSLMIHGGAGMLESLKDPKTASRYRQSIHRILEHGREVLESGGSALQTVATCATLLEDDPLFNAGRGSVLNELGKVEMDAAIMDGRDLSAGAVAAVQNIANPIQLAHQVMSKSEHVMLIAEGALRFADQCGIEQTPDNYFYTPERIAQLEQARLNDKIVLDHDETDSEDEAQKYGTIGAVARDLTGNLAAATSTGGMVNKSMGRVGDSPIVGAGVYADNETCAVSATGYGEDFMRTLIGKTISDLMLMKTLDGVQATAAGIDYFKRKVQGRGGVIVVDKNGQCSRGLTTKKLIHGWIEKSAESMVGFD</sequence>